<feature type="domain" description="Tc1-like transposase DDE" evidence="1">
    <location>
        <begin position="17"/>
        <end position="169"/>
    </location>
</feature>
<dbReference type="Proteomes" id="UP000217895">
    <property type="component" value="Chromosome"/>
</dbReference>
<sequence>MEDVLELYKQPYDEQHPVVCVDERPCQLLVDKQPSIPAEPGKPEREDFQYERNGTCNLFVAFQHRVGWRHVEVTERRTNADFAHWLKRLVDEWFPTATKIRLILDNLNIHSPAALYQTFEAQEARRILEKLEWHYTPKHGSWLNMVEIELSILVRQCLDRRLPDLETLRQEVQAWEQQRNAQKATIDWQFTSTDARVKLKRLYPEISPS</sequence>
<dbReference type="Pfam" id="PF13358">
    <property type="entry name" value="DDE_3"/>
    <property type="match status" value="1"/>
</dbReference>
<dbReference type="NCBIfam" id="NF033545">
    <property type="entry name" value="transpos_IS630"/>
    <property type="match status" value="1"/>
</dbReference>
<name>A0A1Z4JFQ8_LEPBY</name>
<organism evidence="2 3">
    <name type="scientific">Leptolyngbya boryana NIES-2135</name>
    <dbReference type="NCBI Taxonomy" id="1973484"/>
    <lineage>
        <taxon>Bacteria</taxon>
        <taxon>Bacillati</taxon>
        <taxon>Cyanobacteriota</taxon>
        <taxon>Cyanophyceae</taxon>
        <taxon>Leptolyngbyales</taxon>
        <taxon>Leptolyngbyaceae</taxon>
        <taxon>Leptolyngbya group</taxon>
        <taxon>Leptolyngbya</taxon>
    </lineage>
</organism>
<dbReference type="AlphaFoldDB" id="A0A1Z4JFQ8"/>
<proteinExistence type="predicted"/>
<dbReference type="EMBL" id="AP018203">
    <property type="protein sequence ID" value="BAY55337.1"/>
    <property type="molecule type" value="Genomic_DNA"/>
</dbReference>
<dbReference type="GO" id="GO:0003676">
    <property type="term" value="F:nucleic acid binding"/>
    <property type="evidence" value="ECO:0007669"/>
    <property type="project" value="InterPro"/>
</dbReference>
<dbReference type="Gene3D" id="3.30.420.10">
    <property type="entry name" value="Ribonuclease H-like superfamily/Ribonuclease H"/>
    <property type="match status" value="1"/>
</dbReference>
<reference evidence="2 3" key="1">
    <citation type="submission" date="2017-06" db="EMBL/GenBank/DDBJ databases">
        <title>Genome sequencing of cyanobaciteial culture collection at National Institute for Environmental Studies (NIES).</title>
        <authorList>
            <person name="Hirose Y."/>
            <person name="Shimura Y."/>
            <person name="Fujisawa T."/>
            <person name="Nakamura Y."/>
            <person name="Kawachi M."/>
        </authorList>
    </citation>
    <scope>NUCLEOTIDE SEQUENCE [LARGE SCALE GENOMIC DNA]</scope>
    <source>
        <strain evidence="2 3">NIES-2135</strain>
    </source>
</reference>
<accession>A0A1Z4JFQ8</accession>
<protein>
    <submittedName>
        <fullName evidence="2">Transposase</fullName>
    </submittedName>
</protein>
<dbReference type="InterPro" id="IPR047655">
    <property type="entry name" value="Transpos_IS630-like"/>
</dbReference>
<evidence type="ECO:0000313" key="2">
    <source>
        <dbReference type="EMBL" id="BAY55337.1"/>
    </source>
</evidence>
<evidence type="ECO:0000313" key="3">
    <source>
        <dbReference type="Proteomes" id="UP000217895"/>
    </source>
</evidence>
<dbReference type="InterPro" id="IPR038717">
    <property type="entry name" value="Tc1-like_DDE_dom"/>
</dbReference>
<evidence type="ECO:0000259" key="1">
    <source>
        <dbReference type="Pfam" id="PF13358"/>
    </source>
</evidence>
<dbReference type="InterPro" id="IPR036397">
    <property type="entry name" value="RNaseH_sf"/>
</dbReference>
<keyword evidence="3" id="KW-1185">Reference proteome</keyword>
<gene>
    <name evidence="2" type="ORF">NIES2135_21600</name>
</gene>